<dbReference type="GO" id="GO:0007076">
    <property type="term" value="P:mitotic chromosome condensation"/>
    <property type="evidence" value="ECO:0007669"/>
    <property type="project" value="InterPro"/>
</dbReference>
<keyword evidence="3" id="KW-1185">Reference proteome</keyword>
<dbReference type="AlphaFoldDB" id="A0A540N1T1"/>
<dbReference type="Pfam" id="PF12922">
    <property type="entry name" value="Cnd1_N"/>
    <property type="match status" value="1"/>
</dbReference>
<name>A0A540N1T1_MALBA</name>
<evidence type="ECO:0000313" key="2">
    <source>
        <dbReference type="EMBL" id="TQE05012.1"/>
    </source>
</evidence>
<sequence>MFPQSLRALEEEHEGNRIGTQNPIDIASLAPSELVEFVKGTSFDLSDKELFCIEEQDVFDRVYSLIRGYHILPPSCKVNLLESLRSNLSVLLPNVDSLSRVSQRENNVTPLLDRVASHRNTFKIYIFFLLYVVLSEESNITSNNNAKVTASTRKKHPKNTWNWEPQRGRILNLIANSLEVKLSLLFGSLGLEENYISFIAKNTFSLFESGALLKDSDTKGTLCRLIGACARKYQYMAQSCASTLHLLHKYDFVVSHIADAVAGAEKKYANGSLANSLIREIGRTNPKDYIKDTVGAENVESDKNRVPSDDSTFADSEVDDANAYVNKEQQESLSDSCLPHMEENMVQKDGFAPNVGNLEETRALVASLEARCKQFQIGASKACLHKMLPLVFSQDKSIYEAVENAFITIYIKNNLVETAKNLVNLVVESNIGVLAALEFIVAALVSKGDISTGAVLLSFVTQSSLLLMFVESF</sequence>
<proteinExistence type="predicted"/>
<dbReference type="InterPro" id="IPR024324">
    <property type="entry name" value="Condensin_cplx_su1_N"/>
</dbReference>
<dbReference type="Proteomes" id="UP000315295">
    <property type="component" value="Unassembled WGS sequence"/>
</dbReference>
<dbReference type="PANTHER" id="PTHR14222:SF2">
    <property type="entry name" value="CONDENSIN COMPLEX SUBUNIT 1"/>
    <property type="match status" value="1"/>
</dbReference>
<dbReference type="EMBL" id="VIEB01000130">
    <property type="protein sequence ID" value="TQE05012.1"/>
    <property type="molecule type" value="Genomic_DNA"/>
</dbReference>
<evidence type="ECO:0000313" key="3">
    <source>
        <dbReference type="Proteomes" id="UP000315295"/>
    </source>
</evidence>
<reference evidence="2 3" key="1">
    <citation type="journal article" date="2019" name="G3 (Bethesda)">
        <title>Sequencing of a Wild Apple (Malus baccata) Genome Unravels the Differences Between Cultivated and Wild Apple Species Regarding Disease Resistance and Cold Tolerance.</title>
        <authorList>
            <person name="Chen X."/>
        </authorList>
    </citation>
    <scope>NUCLEOTIDE SEQUENCE [LARGE SCALE GENOMIC DNA]</scope>
    <source>
        <strain evidence="3">cv. Shandingzi</strain>
        <tissue evidence="2">Leaves</tissue>
    </source>
</reference>
<dbReference type="PANTHER" id="PTHR14222">
    <property type="entry name" value="CONDENSIN"/>
    <property type="match status" value="1"/>
</dbReference>
<dbReference type="GO" id="GO:0000796">
    <property type="term" value="C:condensin complex"/>
    <property type="evidence" value="ECO:0007669"/>
    <property type="project" value="TreeGrafter"/>
</dbReference>
<dbReference type="GO" id="GO:0042393">
    <property type="term" value="F:histone binding"/>
    <property type="evidence" value="ECO:0007669"/>
    <property type="project" value="TreeGrafter"/>
</dbReference>
<gene>
    <name evidence="2" type="ORF">C1H46_009378</name>
</gene>
<protein>
    <recommendedName>
        <fullName evidence="1">Condensin complex subunit 1 N-terminal domain-containing protein</fullName>
    </recommendedName>
</protein>
<organism evidence="2 3">
    <name type="scientific">Malus baccata</name>
    <name type="common">Siberian crab apple</name>
    <name type="synonym">Pyrus baccata</name>
    <dbReference type="NCBI Taxonomy" id="106549"/>
    <lineage>
        <taxon>Eukaryota</taxon>
        <taxon>Viridiplantae</taxon>
        <taxon>Streptophyta</taxon>
        <taxon>Embryophyta</taxon>
        <taxon>Tracheophyta</taxon>
        <taxon>Spermatophyta</taxon>
        <taxon>Magnoliopsida</taxon>
        <taxon>eudicotyledons</taxon>
        <taxon>Gunneridae</taxon>
        <taxon>Pentapetalae</taxon>
        <taxon>rosids</taxon>
        <taxon>fabids</taxon>
        <taxon>Rosales</taxon>
        <taxon>Rosaceae</taxon>
        <taxon>Amygdaloideae</taxon>
        <taxon>Maleae</taxon>
        <taxon>Malus</taxon>
    </lineage>
</organism>
<accession>A0A540N1T1</accession>
<evidence type="ECO:0000259" key="1">
    <source>
        <dbReference type="Pfam" id="PF12922"/>
    </source>
</evidence>
<comment type="caution">
    <text evidence="2">The sequence shown here is derived from an EMBL/GenBank/DDBJ whole genome shotgun (WGS) entry which is preliminary data.</text>
</comment>
<dbReference type="STRING" id="106549.A0A540N1T1"/>
<dbReference type="GO" id="GO:0010032">
    <property type="term" value="P:meiotic chromosome condensation"/>
    <property type="evidence" value="ECO:0007669"/>
    <property type="project" value="TreeGrafter"/>
</dbReference>
<feature type="domain" description="Condensin complex subunit 1 N-terminal" evidence="1">
    <location>
        <begin position="75"/>
        <end position="237"/>
    </location>
</feature>
<dbReference type="InterPro" id="IPR026971">
    <property type="entry name" value="CND1/NCAPD3"/>
</dbReference>
<dbReference type="GO" id="GO:0000779">
    <property type="term" value="C:condensed chromosome, centromeric region"/>
    <property type="evidence" value="ECO:0007669"/>
    <property type="project" value="TreeGrafter"/>
</dbReference>